<dbReference type="Gene3D" id="3.40.50.1240">
    <property type="entry name" value="Phosphoglycerate mutase-like"/>
    <property type="match status" value="1"/>
</dbReference>
<comment type="caution">
    <text evidence="3">The sequence shown here is derived from an EMBL/GenBank/DDBJ whole genome shotgun (WGS) entry which is preliminary data.</text>
</comment>
<dbReference type="PANTHER" id="PTHR11567:SF142">
    <property type="entry name" value="PHOSPHOGLYCERATE MUTASE-LIKE PROTEIN"/>
    <property type="match status" value="1"/>
</dbReference>
<sequence>MHSKILLSALAAAAAGPAAVAAETVLGVYVFHRHGDRTTKSYPPTSLTALGADQVHASGTFYRGRYVDKDGADKIAALSDGAVVLSQLSVTSPKDGVLHNSAVTFLQGLYPPRGDAGNETLADGRSVQAPLGGYQFVPVDAVSDAATIEKAESNAWLQGNTGCTNAEVSSKSYFNSADFAKTSADSKDFYQGLLPVINSTFSSAEATFKNAYTIFDYVNVASIHNQTIPSGDLVKPAMPRLLNLASIHEWNLAYNSSEPVRAIAGSVLAGQILGSLDALAKGTKGAPTFNAQFGAYGTFMAFFGLAQMPAASSDFYGICEYASSMAFELVTNATAGSDGKYKPEDLSVRFFFANGTATNDSFKQWPLFAQKETTLSWPAFKDGMNKFAIQDNTHWCNTCGSTSGKCATNGTSSDGGAASTKSSGSGGVSRPVAGVIGALVTLAVVLGVQAAIMLFGGFRLMKKSAFRPQANTEAGTKA</sequence>
<dbReference type="EMBL" id="SPUK01000002">
    <property type="protein sequence ID" value="TQV99720.1"/>
    <property type="molecule type" value="Genomic_DNA"/>
</dbReference>
<gene>
    <name evidence="3" type="ORF">IF1G_01935</name>
</gene>
<keyword evidence="1" id="KW-1133">Transmembrane helix</keyword>
<dbReference type="AlphaFoldDB" id="A0A545VDC1"/>
<name>A0A545VDC1_9HYPO</name>
<evidence type="ECO:0000313" key="4">
    <source>
        <dbReference type="Proteomes" id="UP000315783"/>
    </source>
</evidence>
<dbReference type="GO" id="GO:0016791">
    <property type="term" value="F:phosphatase activity"/>
    <property type="evidence" value="ECO:0007669"/>
    <property type="project" value="TreeGrafter"/>
</dbReference>
<keyword evidence="2" id="KW-0732">Signal</keyword>
<dbReference type="SUPFAM" id="SSF53254">
    <property type="entry name" value="Phosphoglycerate mutase-like"/>
    <property type="match status" value="1"/>
</dbReference>
<dbReference type="InterPro" id="IPR029033">
    <property type="entry name" value="His_PPase_superfam"/>
</dbReference>
<dbReference type="STRING" id="43265.A0A545VDC1"/>
<dbReference type="Proteomes" id="UP000315783">
    <property type="component" value="Unassembled WGS sequence"/>
</dbReference>
<keyword evidence="1" id="KW-0812">Transmembrane</keyword>
<evidence type="ECO:0000256" key="1">
    <source>
        <dbReference type="SAM" id="Phobius"/>
    </source>
</evidence>
<proteinExistence type="predicted"/>
<accession>A0A545VDC1</accession>
<feature type="signal peptide" evidence="2">
    <location>
        <begin position="1"/>
        <end position="22"/>
    </location>
</feature>
<evidence type="ECO:0000313" key="3">
    <source>
        <dbReference type="EMBL" id="TQV99720.1"/>
    </source>
</evidence>
<feature type="chain" id="PRO_5022140814" evidence="2">
    <location>
        <begin position="23"/>
        <end position="478"/>
    </location>
</feature>
<protein>
    <submittedName>
        <fullName evidence="3">Histidine acid phosphatase</fullName>
    </submittedName>
</protein>
<organism evidence="3 4">
    <name type="scientific">Cordyceps javanica</name>
    <dbReference type="NCBI Taxonomy" id="43265"/>
    <lineage>
        <taxon>Eukaryota</taxon>
        <taxon>Fungi</taxon>
        <taxon>Dikarya</taxon>
        <taxon>Ascomycota</taxon>
        <taxon>Pezizomycotina</taxon>
        <taxon>Sordariomycetes</taxon>
        <taxon>Hypocreomycetidae</taxon>
        <taxon>Hypocreales</taxon>
        <taxon>Cordycipitaceae</taxon>
        <taxon>Cordyceps</taxon>
    </lineage>
</organism>
<dbReference type="InterPro" id="IPR050645">
    <property type="entry name" value="Histidine_acid_phosphatase"/>
</dbReference>
<keyword evidence="1" id="KW-0472">Membrane</keyword>
<feature type="transmembrane region" description="Helical" evidence="1">
    <location>
        <begin position="432"/>
        <end position="458"/>
    </location>
</feature>
<evidence type="ECO:0000256" key="2">
    <source>
        <dbReference type="SAM" id="SignalP"/>
    </source>
</evidence>
<keyword evidence="4" id="KW-1185">Reference proteome</keyword>
<reference evidence="3 4" key="1">
    <citation type="journal article" date="2019" name="Appl. Microbiol. Biotechnol.">
        <title>Genome sequence of Isaria javanica and comparative genome analysis insights into family S53 peptidase evolution in fungal entomopathogens.</title>
        <authorList>
            <person name="Lin R."/>
            <person name="Zhang X."/>
            <person name="Xin B."/>
            <person name="Zou M."/>
            <person name="Gao Y."/>
            <person name="Qin F."/>
            <person name="Hu Q."/>
            <person name="Xie B."/>
            <person name="Cheng X."/>
        </authorList>
    </citation>
    <scope>NUCLEOTIDE SEQUENCE [LARGE SCALE GENOMIC DNA]</scope>
    <source>
        <strain evidence="3 4">IJ1G</strain>
    </source>
</reference>
<dbReference type="OrthoDB" id="258392at2759"/>
<dbReference type="PANTHER" id="PTHR11567">
    <property type="entry name" value="ACID PHOSPHATASE-RELATED"/>
    <property type="match status" value="1"/>
</dbReference>